<protein>
    <submittedName>
        <fullName evidence="1">Uncharacterized protein</fullName>
    </submittedName>
</protein>
<dbReference type="Proteomes" id="UP000183447">
    <property type="component" value="Unassembled WGS sequence"/>
</dbReference>
<dbReference type="EMBL" id="FPKU01000001">
    <property type="protein sequence ID" value="SFZ80771.1"/>
    <property type="molecule type" value="Genomic_DNA"/>
</dbReference>
<evidence type="ECO:0000313" key="1">
    <source>
        <dbReference type="EMBL" id="SFZ80771.1"/>
    </source>
</evidence>
<organism evidence="1 2">
    <name type="scientific">Devosia enhydra</name>
    <dbReference type="NCBI Taxonomy" id="665118"/>
    <lineage>
        <taxon>Bacteria</taxon>
        <taxon>Pseudomonadati</taxon>
        <taxon>Pseudomonadota</taxon>
        <taxon>Alphaproteobacteria</taxon>
        <taxon>Hyphomicrobiales</taxon>
        <taxon>Devosiaceae</taxon>
        <taxon>Devosia</taxon>
    </lineage>
</organism>
<reference evidence="1 2" key="1">
    <citation type="submission" date="2016-11" db="EMBL/GenBank/DDBJ databases">
        <authorList>
            <person name="Jaros S."/>
            <person name="Januszkiewicz K."/>
            <person name="Wedrychowicz H."/>
        </authorList>
    </citation>
    <scope>NUCLEOTIDE SEQUENCE [LARGE SCALE GENOMIC DNA]</scope>
    <source>
        <strain evidence="1 2">ATCC 23634</strain>
    </source>
</reference>
<name>A0A1K2HT00_9HYPH</name>
<proteinExistence type="predicted"/>
<dbReference type="AlphaFoldDB" id="A0A1K2HT00"/>
<accession>A0A1K2HT00</accession>
<gene>
    <name evidence="1" type="ORF">SAMN02983003_0118</name>
</gene>
<keyword evidence="2" id="KW-1185">Reference proteome</keyword>
<evidence type="ECO:0000313" key="2">
    <source>
        <dbReference type="Proteomes" id="UP000183447"/>
    </source>
</evidence>
<sequence length="49" mass="5364">MCFQPIERLAGTAGYFRVVAVIWGRQLVPAQLINGYACRSGKCIGLHAQ</sequence>